<keyword evidence="6" id="KW-0812">Transmembrane</keyword>
<feature type="domain" description="SD-repeat containing protein B" evidence="7">
    <location>
        <begin position="465"/>
        <end position="544"/>
    </location>
</feature>
<keyword evidence="6" id="KW-1133">Transmembrane helix</keyword>
<keyword evidence="3" id="KW-0964">Secreted</keyword>
<dbReference type="STRING" id="1617427.UZ20_WS6002000572"/>
<evidence type="ECO:0000256" key="1">
    <source>
        <dbReference type="ARBA" id="ARBA00004613"/>
    </source>
</evidence>
<dbReference type="Proteomes" id="UP000070449">
    <property type="component" value="Unassembled WGS sequence"/>
</dbReference>
<dbReference type="InterPro" id="IPR013783">
    <property type="entry name" value="Ig-like_fold"/>
</dbReference>
<evidence type="ECO:0000259" key="7">
    <source>
        <dbReference type="Pfam" id="PF17210"/>
    </source>
</evidence>
<keyword evidence="4" id="KW-0732">Signal</keyword>
<dbReference type="GO" id="GO:0005576">
    <property type="term" value="C:extracellular region"/>
    <property type="evidence" value="ECO:0007669"/>
    <property type="project" value="UniProtKB-SubCell"/>
</dbReference>
<dbReference type="Gene3D" id="2.60.40.10">
    <property type="entry name" value="Immunoglobulins"/>
    <property type="match status" value="2"/>
</dbReference>
<gene>
    <name evidence="8" type="primary">sdrD</name>
    <name evidence="8" type="ORF">UZ20_WS6002000572</name>
</gene>
<dbReference type="EMBL" id="JYPD01000018">
    <property type="protein sequence ID" value="KXK09357.1"/>
    <property type="molecule type" value="Genomic_DNA"/>
</dbReference>
<proteinExistence type="inferred from homology"/>
<dbReference type="Pfam" id="PF17210">
    <property type="entry name" value="SdrD_B"/>
    <property type="match status" value="2"/>
</dbReference>
<reference evidence="8 9" key="1">
    <citation type="submission" date="2015-02" db="EMBL/GenBank/DDBJ databases">
        <title>Improved understanding of the partial-nitritation anammox process through 23 genomes representing the majority of the microbial community.</title>
        <authorList>
            <person name="Speth D.R."/>
            <person name="In T Zandt M."/>
            <person name="Guerrero Cruz S."/>
            <person name="Jetten M.S."/>
            <person name="Dutilh B.E."/>
        </authorList>
    </citation>
    <scope>NUCLEOTIDE SEQUENCE [LARGE SCALE GENOMIC DNA]</scope>
    <source>
        <strain evidence="8">OLB21</strain>
    </source>
</reference>
<evidence type="ECO:0000256" key="4">
    <source>
        <dbReference type="ARBA" id="ARBA00022729"/>
    </source>
</evidence>
<evidence type="ECO:0000256" key="6">
    <source>
        <dbReference type="SAM" id="Phobius"/>
    </source>
</evidence>
<feature type="transmembrane region" description="Helical" evidence="6">
    <location>
        <begin position="573"/>
        <end position="594"/>
    </location>
</feature>
<name>A0A136KIW9_9BACT</name>
<dbReference type="InterPro" id="IPR033764">
    <property type="entry name" value="Sdr_B"/>
</dbReference>
<evidence type="ECO:0000256" key="5">
    <source>
        <dbReference type="SAM" id="MobiDB-lite"/>
    </source>
</evidence>
<accession>A0A136KIW9</accession>
<feature type="domain" description="SD-repeat containing protein B" evidence="7">
    <location>
        <begin position="279"/>
        <end position="361"/>
    </location>
</feature>
<dbReference type="PANTHER" id="PTHR36108">
    <property type="entry name" value="COLOSSIN-B-RELATED"/>
    <property type="match status" value="1"/>
</dbReference>
<organism evidence="8 9">
    <name type="scientific">candidate division WS6 bacterium OLB21</name>
    <dbReference type="NCBI Taxonomy" id="1617427"/>
    <lineage>
        <taxon>Bacteria</taxon>
        <taxon>Candidatus Dojkabacteria</taxon>
    </lineage>
</organism>
<dbReference type="SUPFAM" id="SSF117074">
    <property type="entry name" value="Hypothetical protein PA1324"/>
    <property type="match status" value="2"/>
</dbReference>
<sequence>MEPELQEFTLLGFELFVDDNTNGILDEDELVSEWSNSCQIRYLVRQEVPELTDLELCKEDTSENRLGGWEFEYKRNGVVIEGEDSEELVSNAAGKNAGSFPAGIYKINVRGTYQYGNAVMVADAGYSYRPSSIVLGNDSWVDGNQLGLANPAWVGALKVKINGNDINWGIYNSDHEYSYYFEHTGGDIIFSIFDSAYGDNQNIDLVVEIEESTGTVYTNEDGCTSVEGLLPGAYMITETIPMNWQFVSRSDERNNGDEFILDSENNSLIFTNEQQLGEISGYKFNDLNNNGIWDDDEPVLPGWTIVLRDSGFGLEPVAFSTAEVDNTAVTNELGFYSFTDLEFGEYEVCEIQQDGWSQTLPTDNGCYNVFIDSEGQVYSNLNFGNYLLPVDEEEEEEEEEEGEGSSEGENGNEETNQNNTGTTTTQTRTFTTTTLITESETEAEEDEGEVLGAQTCEETSVLSGSVYNDENSNNTKDEDERSFAGVKVSIYAWVRNEDGALERVLVKQVTTDEKGEWEAQLCAGKYEVEIADKLPEGYEVSGDSVLEVDLGEDAEVKGADFVLEQIEEAGFSFWNLCPTLLLIGFIILLLYLLFRRKSS</sequence>
<evidence type="ECO:0000256" key="2">
    <source>
        <dbReference type="ARBA" id="ARBA00007257"/>
    </source>
</evidence>
<protein>
    <submittedName>
        <fullName evidence="8">Serine-aspartate repeat-containing protein D</fullName>
    </submittedName>
</protein>
<evidence type="ECO:0000313" key="8">
    <source>
        <dbReference type="EMBL" id="KXK09357.1"/>
    </source>
</evidence>
<comment type="similarity">
    <text evidence="2">Belongs to the serine-aspartate repeat-containing protein (SDr) family.</text>
</comment>
<dbReference type="PANTHER" id="PTHR36108:SF13">
    <property type="entry name" value="COLOSSIN-B-RELATED"/>
    <property type="match status" value="1"/>
</dbReference>
<comment type="caution">
    <text evidence="8">The sequence shown here is derived from an EMBL/GenBank/DDBJ whole genome shotgun (WGS) entry which is preliminary data.</text>
</comment>
<dbReference type="AlphaFoldDB" id="A0A136KIW9"/>
<feature type="compositionally biased region" description="Acidic residues" evidence="5">
    <location>
        <begin position="391"/>
        <end position="412"/>
    </location>
</feature>
<evidence type="ECO:0000313" key="9">
    <source>
        <dbReference type="Proteomes" id="UP000070449"/>
    </source>
</evidence>
<evidence type="ECO:0000256" key="3">
    <source>
        <dbReference type="ARBA" id="ARBA00022525"/>
    </source>
</evidence>
<feature type="region of interest" description="Disordered" evidence="5">
    <location>
        <begin position="391"/>
        <end position="430"/>
    </location>
</feature>
<keyword evidence="6" id="KW-0472">Membrane</keyword>
<comment type="subcellular location">
    <subcellularLocation>
        <location evidence="1">Secreted</location>
    </subcellularLocation>
</comment>
<feature type="compositionally biased region" description="Low complexity" evidence="5">
    <location>
        <begin position="413"/>
        <end position="430"/>
    </location>
</feature>